<evidence type="ECO:0000256" key="1">
    <source>
        <dbReference type="SAM" id="SignalP"/>
    </source>
</evidence>
<name>A0ABU5DAV8_9BURK</name>
<dbReference type="RefSeq" id="WP_320421292.1">
    <property type="nucleotide sequence ID" value="NZ_JAXCLA010000001.1"/>
</dbReference>
<keyword evidence="5" id="KW-1185">Reference proteome</keyword>
<dbReference type="InterPro" id="IPR025554">
    <property type="entry name" value="DUF4140"/>
</dbReference>
<organism evidence="4 5">
    <name type="scientific">Roseateles agri</name>
    <dbReference type="NCBI Taxonomy" id="3098619"/>
    <lineage>
        <taxon>Bacteria</taxon>
        <taxon>Pseudomonadati</taxon>
        <taxon>Pseudomonadota</taxon>
        <taxon>Betaproteobacteria</taxon>
        <taxon>Burkholderiales</taxon>
        <taxon>Sphaerotilaceae</taxon>
        <taxon>Roseateles</taxon>
    </lineage>
</organism>
<evidence type="ECO:0000313" key="4">
    <source>
        <dbReference type="EMBL" id="MDY0743408.1"/>
    </source>
</evidence>
<feature type="signal peptide" evidence="1">
    <location>
        <begin position="1"/>
        <end position="20"/>
    </location>
</feature>
<dbReference type="Pfam" id="PF13598">
    <property type="entry name" value="DUF4139"/>
    <property type="match status" value="1"/>
</dbReference>
<dbReference type="InterPro" id="IPR011935">
    <property type="entry name" value="CHP02231"/>
</dbReference>
<evidence type="ECO:0000313" key="5">
    <source>
        <dbReference type="Proteomes" id="UP001285263"/>
    </source>
</evidence>
<evidence type="ECO:0000259" key="3">
    <source>
        <dbReference type="Pfam" id="PF13600"/>
    </source>
</evidence>
<dbReference type="Proteomes" id="UP001285263">
    <property type="component" value="Unassembled WGS sequence"/>
</dbReference>
<dbReference type="PANTHER" id="PTHR31005:SF8">
    <property type="entry name" value="DUF4139 DOMAIN-CONTAINING PROTEIN"/>
    <property type="match status" value="1"/>
</dbReference>
<feature type="chain" id="PRO_5045214261" evidence="1">
    <location>
        <begin position="21"/>
        <end position="515"/>
    </location>
</feature>
<feature type="domain" description="DUF4140" evidence="3">
    <location>
        <begin position="27"/>
        <end position="115"/>
    </location>
</feature>
<keyword evidence="1" id="KW-0732">Signal</keyword>
<evidence type="ECO:0000259" key="2">
    <source>
        <dbReference type="Pfam" id="PF13598"/>
    </source>
</evidence>
<dbReference type="PANTHER" id="PTHR31005">
    <property type="entry name" value="DUF4139 DOMAIN-CONTAINING PROTEIN"/>
    <property type="match status" value="1"/>
</dbReference>
<protein>
    <submittedName>
        <fullName evidence="4">DUF4139 domain-containing protein</fullName>
    </submittedName>
</protein>
<comment type="caution">
    <text evidence="4">The sequence shown here is derived from an EMBL/GenBank/DDBJ whole genome shotgun (WGS) entry which is preliminary data.</text>
</comment>
<dbReference type="EMBL" id="JAXCLA010000001">
    <property type="protein sequence ID" value="MDY0743408.1"/>
    <property type="molecule type" value="Genomic_DNA"/>
</dbReference>
<accession>A0ABU5DAV8</accession>
<dbReference type="Pfam" id="PF13600">
    <property type="entry name" value="DUF4140"/>
    <property type="match status" value="1"/>
</dbReference>
<reference evidence="4 5" key="1">
    <citation type="submission" date="2023-11" db="EMBL/GenBank/DDBJ databases">
        <title>Paucibacter sp. nov., isolated from fresh soil in Korea.</title>
        <authorList>
            <person name="Le N.T.T."/>
        </authorList>
    </citation>
    <scope>NUCLEOTIDE SEQUENCE [LARGE SCALE GENOMIC DNA]</scope>
    <source>
        <strain evidence="4 5">R3-3</strain>
    </source>
</reference>
<dbReference type="InterPro" id="IPR037291">
    <property type="entry name" value="DUF4139"/>
</dbReference>
<feature type="domain" description="DUF4139" evidence="2">
    <location>
        <begin position="196"/>
        <end position="507"/>
    </location>
</feature>
<gene>
    <name evidence="4" type="ORF">SNE35_02785</name>
</gene>
<dbReference type="NCBIfam" id="TIGR02231">
    <property type="entry name" value="mucoidy inhibitor MuiA family protein"/>
    <property type="match status" value="1"/>
</dbReference>
<sequence>MKKTLALFVPFALSAIGAAAQGRIDQVLVFPGGATVERLVPVKAGAQQLRVACLPARFDADSLQIRPEPGITLGEISIQTVDRAAVPECANSPLDARIRELQDQIATVAAESDAQGVALDVLRRVVPPTGQLPGTLDTVRKNGLDALAKQHQLARRREDLEKQLAPLTTERDRLVAANPQVRTVAVRMAATKDAELHLSYRLSQAGWEPVYRAYLDTATGAVRLERHAQVAQSSGEDWSGVKLRLSTAQPRQATGMTPPYPWTLDILPPAQAMSFARAVPAPVMAKGARAAEAGDAAPAGPSFDLSVFEGEFATEYEVPGRATVAATGERIAYALGSVPLDARVMARSNPQAEAAAYLVAESARPAGVWPAGALQLYRDGTFVGQSRLSLANLDKLDLYFGRDDMVRVTVDPEARNAATTGFIGTRAEQKIAHVYKVENLHRTPFAVQVLEASPVAQHEDIKVTATFEPKPTVTEWRKEPGINAWEFTLQPGASQSLKANYLISYPKDARLGGMR</sequence>
<proteinExistence type="predicted"/>